<evidence type="ECO:0000313" key="2">
    <source>
        <dbReference type="EMBL" id="WGK69282.1"/>
    </source>
</evidence>
<sequence length="247" mass="26989">MASSVQLEVTGIPVITDVGAVIRPTAEAIPTKVEALASKGYVSLSIEANSTRKFSISQHYASDFTDGGFTLDDVLTPNTKYKLYLYMPTAIDLGQTVIKGGAIKGDTVEISFTTASLPAEGDAVWSEKWTAKEYVTSLNEWHFMENQTGVFVSYFWLPFIPSVIDISFEINNIIYGVGNRVMVTVTPHPDFYCNIGVIAGYPSTGSQYIYMIGADKLASPILRNAIKMSVTDDNGSFISSKTVVNRY</sequence>
<keyword evidence="3" id="KW-1185">Reference proteome</keyword>
<dbReference type="RefSeq" id="WP_326927462.1">
    <property type="nucleotide sequence ID" value="NZ_CP123443.1"/>
</dbReference>
<protein>
    <submittedName>
        <fullName evidence="2">Uncharacterized protein</fullName>
    </submittedName>
</protein>
<dbReference type="EMBL" id="CP123443">
    <property type="protein sequence ID" value="WGK69282.1"/>
    <property type="molecule type" value="Genomic_DNA"/>
</dbReference>
<accession>A0ABY8MGZ5</accession>
<gene>
    <name evidence="2" type="ORF">P0082_00045</name>
    <name evidence="1" type="ORF">P0082_12485</name>
</gene>
<name>A0ABY8MGZ5_9SPIO</name>
<evidence type="ECO:0000313" key="1">
    <source>
        <dbReference type="EMBL" id="WGK69273.1"/>
    </source>
</evidence>
<dbReference type="Proteomes" id="UP001228690">
    <property type="component" value="Chromosome"/>
</dbReference>
<organism evidence="2 3">
    <name type="scientific">Candidatus Haliotispira prima</name>
    <dbReference type="NCBI Taxonomy" id="3034016"/>
    <lineage>
        <taxon>Bacteria</taxon>
        <taxon>Pseudomonadati</taxon>
        <taxon>Spirochaetota</taxon>
        <taxon>Spirochaetia</taxon>
        <taxon>Spirochaetales</taxon>
        <taxon>Spirochaetaceae</taxon>
        <taxon>Candidatus Haliotispira</taxon>
    </lineage>
</organism>
<evidence type="ECO:0000313" key="3">
    <source>
        <dbReference type="Proteomes" id="UP001228690"/>
    </source>
</evidence>
<proteinExistence type="predicted"/>
<reference evidence="2 3" key="1">
    <citation type="submission" date="2023-04" db="EMBL/GenBank/DDBJ databases">
        <title>Spirochaete genome identified in red abalone sample constitutes a novel genus.</title>
        <authorList>
            <person name="Sharma S.P."/>
            <person name="Purcell C.M."/>
            <person name="Hyde J.R."/>
            <person name="Severin A.J."/>
        </authorList>
    </citation>
    <scope>NUCLEOTIDE SEQUENCE [LARGE SCALE GENOMIC DNA]</scope>
    <source>
        <strain evidence="2 3">SP-2023</strain>
    </source>
</reference>
<dbReference type="EMBL" id="CP123443">
    <property type="protein sequence ID" value="WGK69273.1"/>
    <property type="molecule type" value="Genomic_DNA"/>
</dbReference>